<dbReference type="OrthoDB" id="2747330at2759"/>
<dbReference type="InterPro" id="IPR033121">
    <property type="entry name" value="PEPTIDASE_A1"/>
</dbReference>
<evidence type="ECO:0000313" key="6">
    <source>
        <dbReference type="EMBL" id="KLU91386.1"/>
    </source>
</evidence>
<reference evidence="7" key="5">
    <citation type="submission" date="2015-06" db="UniProtKB">
        <authorList>
            <consortium name="EnsemblFungi"/>
        </authorList>
    </citation>
    <scope>IDENTIFICATION</scope>
    <source>
        <strain evidence="7">ATCC 64411</strain>
    </source>
</reference>
<gene>
    <name evidence="6" type="ORF">MAPG_09906</name>
</gene>
<dbReference type="STRING" id="644358.A0A0C4EB60"/>
<dbReference type="OMA" id="GYVFDCG"/>
<dbReference type="InterPro" id="IPR001461">
    <property type="entry name" value="Aspartic_peptidase_A1"/>
</dbReference>
<reference evidence="6" key="2">
    <citation type="submission" date="2010-05" db="EMBL/GenBank/DDBJ databases">
        <title>The Genome Sequence of Magnaporthe poae strain ATCC 64411.</title>
        <authorList>
            <consortium name="The Broad Institute Genome Sequencing Platform"/>
            <consortium name="Broad Institute Genome Sequencing Center for Infectious Disease"/>
            <person name="Ma L.-J."/>
            <person name="Dead R."/>
            <person name="Young S."/>
            <person name="Zeng Q."/>
            <person name="Koehrsen M."/>
            <person name="Alvarado L."/>
            <person name="Berlin A."/>
            <person name="Chapman S.B."/>
            <person name="Chen Z."/>
            <person name="Freedman E."/>
            <person name="Gellesch M."/>
            <person name="Goldberg J."/>
            <person name="Griggs A."/>
            <person name="Gujja S."/>
            <person name="Heilman E.R."/>
            <person name="Heiman D."/>
            <person name="Hepburn T."/>
            <person name="Howarth C."/>
            <person name="Jen D."/>
            <person name="Larson L."/>
            <person name="Mehta T."/>
            <person name="Neiman D."/>
            <person name="Pearson M."/>
            <person name="Roberts A."/>
            <person name="Saif S."/>
            <person name="Shea T."/>
            <person name="Shenoy N."/>
            <person name="Sisk P."/>
            <person name="Stolte C."/>
            <person name="Sykes S."/>
            <person name="Walk T."/>
            <person name="White J."/>
            <person name="Yandava C."/>
            <person name="Haas B."/>
            <person name="Nusbaum C."/>
            <person name="Birren B."/>
        </authorList>
    </citation>
    <scope>NUCLEOTIDE SEQUENCE</scope>
    <source>
        <strain evidence="6">ATCC 64411</strain>
    </source>
</reference>
<dbReference type="Pfam" id="PF00026">
    <property type="entry name" value="Asp"/>
    <property type="match status" value="2"/>
</dbReference>
<dbReference type="AlphaFoldDB" id="A0A0C4EB60"/>
<evidence type="ECO:0000256" key="2">
    <source>
        <dbReference type="ARBA" id="ARBA00022750"/>
    </source>
</evidence>
<keyword evidence="3" id="KW-0645">Protease</keyword>
<feature type="domain" description="Peptidase A1" evidence="5">
    <location>
        <begin position="90"/>
        <end position="342"/>
    </location>
</feature>
<keyword evidence="3" id="KW-0378">Hydrolase</keyword>
<comment type="similarity">
    <text evidence="1 3">Belongs to the peptidase A1 family.</text>
</comment>
<dbReference type="EMBL" id="ADBL01002547">
    <property type="status" value="NOT_ANNOTATED_CDS"/>
    <property type="molecule type" value="Genomic_DNA"/>
</dbReference>
<dbReference type="PROSITE" id="PS51767">
    <property type="entry name" value="PEPTIDASE_A1"/>
    <property type="match status" value="1"/>
</dbReference>
<keyword evidence="8" id="KW-1185">Reference proteome</keyword>
<keyword evidence="2 3" id="KW-0064">Aspartyl protease</keyword>
<proteinExistence type="inferred from homology"/>
<protein>
    <recommendedName>
        <fullName evidence="5">Peptidase A1 domain-containing protein</fullName>
    </recommendedName>
</protein>
<dbReference type="PROSITE" id="PS00141">
    <property type="entry name" value="ASP_PROTEASE"/>
    <property type="match status" value="1"/>
</dbReference>
<reference evidence="8" key="1">
    <citation type="submission" date="2010-05" db="EMBL/GenBank/DDBJ databases">
        <title>The genome sequence of Magnaporthe poae strain ATCC 64411.</title>
        <authorList>
            <person name="Ma L.-J."/>
            <person name="Dead R."/>
            <person name="Young S."/>
            <person name="Zeng Q."/>
            <person name="Koehrsen M."/>
            <person name="Alvarado L."/>
            <person name="Berlin A."/>
            <person name="Chapman S.B."/>
            <person name="Chen Z."/>
            <person name="Freedman E."/>
            <person name="Gellesch M."/>
            <person name="Goldberg J."/>
            <person name="Griggs A."/>
            <person name="Gujja S."/>
            <person name="Heilman E.R."/>
            <person name="Heiman D."/>
            <person name="Hepburn T."/>
            <person name="Howarth C."/>
            <person name="Jen D."/>
            <person name="Larson L."/>
            <person name="Mehta T."/>
            <person name="Neiman D."/>
            <person name="Pearson M."/>
            <person name="Roberts A."/>
            <person name="Saif S."/>
            <person name="Shea T."/>
            <person name="Shenoy N."/>
            <person name="Sisk P."/>
            <person name="Stolte C."/>
            <person name="Sykes S."/>
            <person name="Walk T."/>
            <person name="White J."/>
            <person name="Yandava C."/>
            <person name="Haas B."/>
            <person name="Nusbaum C."/>
            <person name="Birren B."/>
        </authorList>
    </citation>
    <scope>NUCLEOTIDE SEQUENCE [LARGE SCALE GENOMIC DNA]</scope>
    <source>
        <strain evidence="8">ATCC 64411 / 73-15</strain>
    </source>
</reference>
<dbReference type="EnsemblFungi" id="MAPG_09906T0">
    <property type="protein sequence ID" value="MAPG_09906T0"/>
    <property type="gene ID" value="MAPG_09906"/>
</dbReference>
<keyword evidence="4" id="KW-0732">Signal</keyword>
<dbReference type="GO" id="GO:0006508">
    <property type="term" value="P:proteolysis"/>
    <property type="evidence" value="ECO:0007669"/>
    <property type="project" value="UniProtKB-KW"/>
</dbReference>
<name>A0A0C4EB60_MAGP6</name>
<evidence type="ECO:0000256" key="4">
    <source>
        <dbReference type="SAM" id="SignalP"/>
    </source>
</evidence>
<evidence type="ECO:0000256" key="1">
    <source>
        <dbReference type="ARBA" id="ARBA00007447"/>
    </source>
</evidence>
<dbReference type="Proteomes" id="UP000011715">
    <property type="component" value="Unassembled WGS sequence"/>
</dbReference>
<reference evidence="7" key="4">
    <citation type="journal article" date="2015" name="G3 (Bethesda)">
        <title>Genome sequences of three phytopathogenic species of the Magnaporthaceae family of fungi.</title>
        <authorList>
            <person name="Okagaki L.H."/>
            <person name="Nunes C.C."/>
            <person name="Sailsbery J."/>
            <person name="Clay B."/>
            <person name="Brown D."/>
            <person name="John T."/>
            <person name="Oh Y."/>
            <person name="Young N."/>
            <person name="Fitzgerald M."/>
            <person name="Haas B.J."/>
            <person name="Zeng Q."/>
            <person name="Young S."/>
            <person name="Adiconis X."/>
            <person name="Fan L."/>
            <person name="Levin J.Z."/>
            <person name="Mitchell T.K."/>
            <person name="Okubara P.A."/>
            <person name="Farman M.L."/>
            <person name="Kohn L.M."/>
            <person name="Birren B."/>
            <person name="Ma L.-J."/>
            <person name="Dean R.A."/>
        </authorList>
    </citation>
    <scope>NUCLEOTIDE SEQUENCE</scope>
    <source>
        <strain evidence="7">ATCC 64411 / 73-15</strain>
    </source>
</reference>
<sequence length="342" mass="36763">MPSFVKTLAVLASVTTVVTPSPVDSKQGKDFSIKQLAIPNSHLVNDGAAALARVYENVGDGKPPLVARQEQRGSKTANVTASPNLGEAQYLTPVKIGTPPVTFNVNLDTTPADSWVIDASFKSVWRHNEKVYNASKSSTSKLSSRAKWEWNYARGNEASGAVYTDLVEMGGLSYVKQVVQSATKLGKITRTDVSDGTMGLAFNLPQFGFAEKAHGGPGGFDFGTLPAGRYTGDIAYVPADNSLGYWNFTIDNVSVGKARMDKKPFAGVVDTGTTFLLLEFWLVKGRFLNYSPMSDDQTTCVGGIQPTPIRGYHVIGVAALRAVYVVLDASKTPRIGWATKKL</sequence>
<dbReference type="PANTHER" id="PTHR47966:SF2">
    <property type="entry name" value="ASPERGILLOPEPSIN-1-RELATED"/>
    <property type="match status" value="1"/>
</dbReference>
<feature type="signal peptide" evidence="4">
    <location>
        <begin position="1"/>
        <end position="20"/>
    </location>
</feature>
<dbReference type="InterPro" id="IPR001969">
    <property type="entry name" value="Aspartic_peptidase_AS"/>
</dbReference>
<evidence type="ECO:0000256" key="3">
    <source>
        <dbReference type="RuleBase" id="RU000454"/>
    </source>
</evidence>
<dbReference type="SUPFAM" id="SSF50630">
    <property type="entry name" value="Acid proteases"/>
    <property type="match status" value="1"/>
</dbReference>
<dbReference type="PRINTS" id="PR00792">
    <property type="entry name" value="PEPSIN"/>
</dbReference>
<dbReference type="EMBL" id="GL876977">
    <property type="protein sequence ID" value="KLU91386.1"/>
    <property type="molecule type" value="Genomic_DNA"/>
</dbReference>
<evidence type="ECO:0000259" key="5">
    <source>
        <dbReference type="PROSITE" id="PS51767"/>
    </source>
</evidence>
<dbReference type="Gene3D" id="2.40.70.10">
    <property type="entry name" value="Acid Proteases"/>
    <property type="match status" value="3"/>
</dbReference>
<evidence type="ECO:0000313" key="8">
    <source>
        <dbReference type="Proteomes" id="UP000011715"/>
    </source>
</evidence>
<feature type="chain" id="PRO_5010907130" description="Peptidase A1 domain-containing protein" evidence="4">
    <location>
        <begin position="21"/>
        <end position="342"/>
    </location>
</feature>
<organism evidence="7 8">
    <name type="scientific">Magnaporthiopsis poae (strain ATCC 64411 / 73-15)</name>
    <name type="common">Kentucky bluegrass fungus</name>
    <name type="synonym">Magnaporthe poae</name>
    <dbReference type="NCBI Taxonomy" id="644358"/>
    <lineage>
        <taxon>Eukaryota</taxon>
        <taxon>Fungi</taxon>
        <taxon>Dikarya</taxon>
        <taxon>Ascomycota</taxon>
        <taxon>Pezizomycotina</taxon>
        <taxon>Sordariomycetes</taxon>
        <taxon>Sordariomycetidae</taxon>
        <taxon>Magnaporthales</taxon>
        <taxon>Magnaporthaceae</taxon>
        <taxon>Magnaporthiopsis</taxon>
    </lineage>
</organism>
<dbReference type="PANTHER" id="PTHR47966">
    <property type="entry name" value="BETA-SITE APP-CLEAVING ENZYME, ISOFORM A-RELATED"/>
    <property type="match status" value="1"/>
</dbReference>
<dbReference type="eggNOG" id="KOG1339">
    <property type="taxonomic scope" value="Eukaryota"/>
</dbReference>
<dbReference type="GO" id="GO:0004190">
    <property type="term" value="F:aspartic-type endopeptidase activity"/>
    <property type="evidence" value="ECO:0007669"/>
    <property type="project" value="UniProtKB-KW"/>
</dbReference>
<dbReference type="VEuPathDB" id="FungiDB:MAPG_09906"/>
<dbReference type="InterPro" id="IPR021109">
    <property type="entry name" value="Peptidase_aspartic_dom_sf"/>
</dbReference>
<evidence type="ECO:0000313" key="7">
    <source>
        <dbReference type="EnsemblFungi" id="MAPG_09906T0"/>
    </source>
</evidence>
<accession>A0A0C4EB60</accession>
<reference evidence="6" key="3">
    <citation type="submission" date="2011-03" db="EMBL/GenBank/DDBJ databases">
        <title>Annotation of Magnaporthe poae ATCC 64411.</title>
        <authorList>
            <person name="Ma L.-J."/>
            <person name="Dead R."/>
            <person name="Young S.K."/>
            <person name="Zeng Q."/>
            <person name="Gargeya S."/>
            <person name="Fitzgerald M."/>
            <person name="Haas B."/>
            <person name="Abouelleil A."/>
            <person name="Alvarado L."/>
            <person name="Arachchi H.M."/>
            <person name="Berlin A."/>
            <person name="Brown A."/>
            <person name="Chapman S.B."/>
            <person name="Chen Z."/>
            <person name="Dunbar C."/>
            <person name="Freedman E."/>
            <person name="Gearin G."/>
            <person name="Gellesch M."/>
            <person name="Goldberg J."/>
            <person name="Griggs A."/>
            <person name="Gujja S."/>
            <person name="Heiman D."/>
            <person name="Howarth C."/>
            <person name="Larson L."/>
            <person name="Lui A."/>
            <person name="MacDonald P.J.P."/>
            <person name="Mehta T."/>
            <person name="Montmayeur A."/>
            <person name="Murphy C."/>
            <person name="Neiman D."/>
            <person name="Pearson M."/>
            <person name="Priest M."/>
            <person name="Roberts A."/>
            <person name="Saif S."/>
            <person name="Shea T."/>
            <person name="Shenoy N."/>
            <person name="Sisk P."/>
            <person name="Stolte C."/>
            <person name="Sykes S."/>
            <person name="Yandava C."/>
            <person name="Wortman J."/>
            <person name="Nusbaum C."/>
            <person name="Birren B."/>
        </authorList>
    </citation>
    <scope>NUCLEOTIDE SEQUENCE</scope>
    <source>
        <strain evidence="6">ATCC 64411</strain>
    </source>
</reference>